<dbReference type="InterPro" id="IPR041577">
    <property type="entry name" value="RT_RNaseH_2"/>
</dbReference>
<dbReference type="SUPFAM" id="SSF53098">
    <property type="entry name" value="Ribonuclease H-like"/>
    <property type="match status" value="2"/>
</dbReference>
<accession>A0ABD1L7X1</accession>
<proteinExistence type="predicted"/>
<feature type="domain" description="RNase H type-1" evidence="1">
    <location>
        <begin position="323"/>
        <end position="452"/>
    </location>
</feature>
<dbReference type="Gene3D" id="3.30.420.10">
    <property type="entry name" value="Ribonuclease H-like superfamily/Ribonuclease H"/>
    <property type="match status" value="2"/>
</dbReference>
<dbReference type="InterPro" id="IPR041588">
    <property type="entry name" value="Integrase_H2C2"/>
</dbReference>
<dbReference type="InterPro" id="IPR000477">
    <property type="entry name" value="RT_dom"/>
</dbReference>
<dbReference type="InterPro" id="IPR001584">
    <property type="entry name" value="Integrase_cat-core"/>
</dbReference>
<dbReference type="PANTHER" id="PTHR48475">
    <property type="entry name" value="RIBONUCLEASE H"/>
    <property type="match status" value="1"/>
</dbReference>
<dbReference type="PROSITE" id="PS50994">
    <property type="entry name" value="INTEGRASE"/>
    <property type="match status" value="1"/>
</dbReference>
<gene>
    <name evidence="3" type="ORF">Fmac_028447</name>
</gene>
<dbReference type="CDD" id="cd01647">
    <property type="entry name" value="RT_LTR"/>
    <property type="match status" value="1"/>
</dbReference>
<dbReference type="InterPro" id="IPR002156">
    <property type="entry name" value="RNaseH_domain"/>
</dbReference>
<evidence type="ECO:0000259" key="2">
    <source>
        <dbReference type="PROSITE" id="PS50994"/>
    </source>
</evidence>
<dbReference type="Pfam" id="PF17921">
    <property type="entry name" value="Integrase_H2C2"/>
    <property type="match status" value="1"/>
</dbReference>
<dbReference type="Gene3D" id="3.10.20.370">
    <property type="match status" value="1"/>
</dbReference>
<organism evidence="3 4">
    <name type="scientific">Flemingia macrophylla</name>
    <dbReference type="NCBI Taxonomy" id="520843"/>
    <lineage>
        <taxon>Eukaryota</taxon>
        <taxon>Viridiplantae</taxon>
        <taxon>Streptophyta</taxon>
        <taxon>Embryophyta</taxon>
        <taxon>Tracheophyta</taxon>
        <taxon>Spermatophyta</taxon>
        <taxon>Magnoliopsida</taxon>
        <taxon>eudicotyledons</taxon>
        <taxon>Gunneridae</taxon>
        <taxon>Pentapetalae</taxon>
        <taxon>rosids</taxon>
        <taxon>fabids</taxon>
        <taxon>Fabales</taxon>
        <taxon>Fabaceae</taxon>
        <taxon>Papilionoideae</taxon>
        <taxon>50 kb inversion clade</taxon>
        <taxon>NPAAA clade</taxon>
        <taxon>indigoferoid/millettioid clade</taxon>
        <taxon>Phaseoleae</taxon>
        <taxon>Flemingia</taxon>
    </lineage>
</organism>
<evidence type="ECO:0000259" key="1">
    <source>
        <dbReference type="PROSITE" id="PS50879"/>
    </source>
</evidence>
<evidence type="ECO:0000313" key="4">
    <source>
        <dbReference type="Proteomes" id="UP001603857"/>
    </source>
</evidence>
<protein>
    <submittedName>
        <fullName evidence="3">Uncharacterized protein</fullName>
    </submittedName>
</protein>
<dbReference type="InterPro" id="IPR043502">
    <property type="entry name" value="DNA/RNA_pol_sf"/>
</dbReference>
<dbReference type="Pfam" id="PF17919">
    <property type="entry name" value="RT_RNaseH_2"/>
    <property type="match status" value="1"/>
</dbReference>
<feature type="domain" description="Integrase catalytic" evidence="2">
    <location>
        <begin position="608"/>
        <end position="767"/>
    </location>
</feature>
<dbReference type="AlphaFoldDB" id="A0ABD1L7X1"/>
<keyword evidence="4" id="KW-1185">Reference proteome</keyword>
<dbReference type="Pfam" id="PF00665">
    <property type="entry name" value="rve"/>
    <property type="match status" value="1"/>
</dbReference>
<comment type="caution">
    <text evidence="3">The sequence shown here is derived from an EMBL/GenBank/DDBJ whole genome shotgun (WGS) entry which is preliminary data.</text>
</comment>
<reference evidence="3 4" key="1">
    <citation type="submission" date="2024-08" db="EMBL/GenBank/DDBJ databases">
        <title>Insights into the chromosomal genome structure of Flemingia macrophylla.</title>
        <authorList>
            <person name="Ding Y."/>
            <person name="Zhao Y."/>
            <person name="Bi W."/>
            <person name="Wu M."/>
            <person name="Zhao G."/>
            <person name="Gong Y."/>
            <person name="Li W."/>
            <person name="Zhang P."/>
        </authorList>
    </citation>
    <scope>NUCLEOTIDE SEQUENCE [LARGE SCALE GENOMIC DNA]</scope>
    <source>
        <strain evidence="3">DYQJB</strain>
        <tissue evidence="3">Leaf</tissue>
    </source>
</reference>
<dbReference type="InterPro" id="IPR036397">
    <property type="entry name" value="RNaseH_sf"/>
</dbReference>
<dbReference type="Gene3D" id="3.30.70.270">
    <property type="match status" value="2"/>
</dbReference>
<dbReference type="Gene3D" id="1.10.340.70">
    <property type="match status" value="1"/>
</dbReference>
<dbReference type="Pfam" id="PF00078">
    <property type="entry name" value="RVT_1"/>
    <property type="match status" value="1"/>
</dbReference>
<dbReference type="InterPro" id="IPR043128">
    <property type="entry name" value="Rev_trsase/Diguanyl_cyclase"/>
</dbReference>
<name>A0ABD1L7X1_9FABA</name>
<evidence type="ECO:0000313" key="3">
    <source>
        <dbReference type="EMBL" id="KAL2319478.1"/>
    </source>
</evidence>
<dbReference type="Proteomes" id="UP001603857">
    <property type="component" value="Unassembled WGS sequence"/>
</dbReference>
<dbReference type="SUPFAM" id="SSF56672">
    <property type="entry name" value="DNA/RNA polymerases"/>
    <property type="match status" value="1"/>
</dbReference>
<dbReference type="EMBL" id="JBGMDY010000010">
    <property type="protein sequence ID" value="KAL2319478.1"/>
    <property type="molecule type" value="Genomic_DNA"/>
</dbReference>
<dbReference type="PROSITE" id="PS50879">
    <property type="entry name" value="RNASE_H_1"/>
    <property type="match status" value="1"/>
</dbReference>
<dbReference type="InterPro" id="IPR012337">
    <property type="entry name" value="RNaseH-like_sf"/>
</dbReference>
<dbReference type="PANTHER" id="PTHR48475:SF2">
    <property type="entry name" value="RIBONUCLEASE H"/>
    <property type="match status" value="1"/>
</dbReference>
<sequence length="896" mass="101405">MFPPDESNTAFITEHANYCYKVMPFGLKNTGATYQRLMDKVFRAQIGHNMEVYIDDMVVKSASTLEHVQDLREVFAQLRRYDMRLNPEKCTFGVGGGKFISFMLTSRGIEANPKKCQAVLDIRSPSTLKETQRLAGRLTTLSRFIPRLAEVSQPILRLLKRVKSFQWTAEAETAFSTLKTHLASPRILAKPQHAHPIIMYLAVSNTAISSVLLQECGTTQQPLYFVSRTLSETEQRYQLLERVILGIVYTARRLRPYFCDHHIIVRTDCLATKVLHKPELAGRMTAWCLELSEFDITFEPRGPMKSQALVDFLNELHPPAQPKQATWTLYVDGSTGNSGSSAGIILEGPNGMSIEQSLRFSFKASNNQAEYEALLAGLRLAQDLGANRLVCKADSKIVVEQVSNAFQVKDPQLLSYYHLVSQLKDKFQYLELTHIPREQNERADRLAKLVSSRKPSHLHSLLQLELQQPSIDTSDCLNVNQAPDDWIAPIITYIESGTLPSEPEEAKRLRMRAASFTIVAGTLYKRGFSSPLLKCLVPPQDQQVIAEMYSGICGFHSGARSMCTRILLAGYYWPTMKAHCQAYVYKCSKCQQHGDVPRRPTEQLHHVAAPWPFNTWGTDILGPFPVAKGQCKFLIVAVDCFIKWIEAEPLAKIMTQNVQKFIWRNIITRFGIPHTIISNNGLQYSDKKLNTFLQDLGISHRYSSVEHPQANGQAEAANKVMLRELKRRLDSANGAWADMLPEILWAYRCTPHSTTRETPFRLTYGTSAIIPVEIGEPSFRVTHFDPQRNDEELRSDLDLTDELRKKALIVAEACKQRVAAKFNKHAIPRTINEGDLVWRATGNARSNSADGKLAASWEGPYRVRHNLHNGSYKLKELSGNLLPRTWNASHLNLYYL</sequence>
<dbReference type="Pfam" id="PF13456">
    <property type="entry name" value="RVT_3"/>
    <property type="match status" value="1"/>
</dbReference>
<dbReference type="CDD" id="cd09279">
    <property type="entry name" value="RNase_HI_like"/>
    <property type="match status" value="1"/>
</dbReference>